<organism evidence="4 5">
    <name type="scientific">Streblomastix strix</name>
    <dbReference type="NCBI Taxonomy" id="222440"/>
    <lineage>
        <taxon>Eukaryota</taxon>
        <taxon>Metamonada</taxon>
        <taxon>Preaxostyla</taxon>
        <taxon>Oxymonadida</taxon>
        <taxon>Streblomastigidae</taxon>
        <taxon>Streblomastix</taxon>
    </lineage>
</organism>
<feature type="compositionally biased region" description="Basic and acidic residues" evidence="2">
    <location>
        <begin position="1221"/>
        <end position="1272"/>
    </location>
</feature>
<feature type="compositionally biased region" description="Acidic residues" evidence="2">
    <location>
        <begin position="80"/>
        <end position="110"/>
    </location>
</feature>
<keyword evidence="1" id="KW-0479">Metal-binding</keyword>
<dbReference type="EMBL" id="SNRW01005468">
    <property type="protein sequence ID" value="KAA6385012.1"/>
    <property type="molecule type" value="Genomic_DNA"/>
</dbReference>
<feature type="region of interest" description="Disordered" evidence="2">
    <location>
        <begin position="72"/>
        <end position="116"/>
    </location>
</feature>
<dbReference type="GO" id="GO:0017158">
    <property type="term" value="P:regulation of calcium ion-dependent exocytosis"/>
    <property type="evidence" value="ECO:0007669"/>
    <property type="project" value="TreeGrafter"/>
</dbReference>
<feature type="region of interest" description="Disordered" evidence="2">
    <location>
        <begin position="454"/>
        <end position="492"/>
    </location>
</feature>
<dbReference type="InterPro" id="IPR035892">
    <property type="entry name" value="C2_domain_sf"/>
</dbReference>
<evidence type="ECO:0000256" key="2">
    <source>
        <dbReference type="SAM" id="MobiDB-lite"/>
    </source>
</evidence>
<evidence type="ECO:0000313" key="4">
    <source>
        <dbReference type="EMBL" id="KAA6385012.1"/>
    </source>
</evidence>
<feature type="compositionally biased region" description="Basic and acidic residues" evidence="2">
    <location>
        <begin position="689"/>
        <end position="701"/>
    </location>
</feature>
<feature type="compositionally biased region" description="Basic residues" evidence="2">
    <location>
        <begin position="1185"/>
        <end position="1195"/>
    </location>
</feature>
<feature type="region of interest" description="Disordered" evidence="2">
    <location>
        <begin position="268"/>
        <end position="305"/>
    </location>
</feature>
<dbReference type="GO" id="GO:0046872">
    <property type="term" value="F:metal ion binding"/>
    <property type="evidence" value="ECO:0007669"/>
    <property type="project" value="UniProtKB-KW"/>
</dbReference>
<dbReference type="PROSITE" id="PS50004">
    <property type="entry name" value="C2"/>
    <property type="match status" value="5"/>
</dbReference>
<name>A0A5J4VR20_9EUKA</name>
<feature type="non-terminal residue" evidence="4">
    <location>
        <position position="1"/>
    </location>
</feature>
<dbReference type="InterPro" id="IPR000008">
    <property type="entry name" value="C2_dom"/>
</dbReference>
<dbReference type="CDD" id="cd00030">
    <property type="entry name" value="C2"/>
    <property type="match status" value="5"/>
</dbReference>
<feature type="region of interest" description="Disordered" evidence="2">
    <location>
        <begin position="649"/>
        <end position="743"/>
    </location>
</feature>
<feature type="region of interest" description="Disordered" evidence="2">
    <location>
        <begin position="1351"/>
        <end position="1393"/>
    </location>
</feature>
<feature type="compositionally biased region" description="Basic and acidic residues" evidence="2">
    <location>
        <begin position="1021"/>
        <end position="1030"/>
    </location>
</feature>
<feature type="compositionally biased region" description="Polar residues" evidence="2">
    <location>
        <begin position="1011"/>
        <end position="1020"/>
    </location>
</feature>
<feature type="domain" description="C2" evidence="3">
    <location>
        <begin position="294"/>
        <end position="413"/>
    </location>
</feature>
<dbReference type="PANTHER" id="PTHR45729:SF4">
    <property type="entry name" value="RAB EFFECTOR NOC2"/>
    <property type="match status" value="1"/>
</dbReference>
<feature type="compositionally biased region" description="Basic and acidic residues" evidence="2">
    <location>
        <begin position="975"/>
        <end position="990"/>
    </location>
</feature>
<feature type="compositionally biased region" description="Acidic residues" evidence="2">
    <location>
        <begin position="649"/>
        <end position="663"/>
    </location>
</feature>
<dbReference type="GO" id="GO:0006887">
    <property type="term" value="P:exocytosis"/>
    <property type="evidence" value="ECO:0007669"/>
    <property type="project" value="TreeGrafter"/>
</dbReference>
<dbReference type="Gene3D" id="2.60.40.150">
    <property type="entry name" value="C2 domain"/>
    <property type="match status" value="5"/>
</dbReference>
<dbReference type="Proteomes" id="UP000324800">
    <property type="component" value="Unassembled WGS sequence"/>
</dbReference>
<feature type="region of interest" description="Disordered" evidence="2">
    <location>
        <begin position="894"/>
        <end position="1143"/>
    </location>
</feature>
<feature type="compositionally biased region" description="Basic and acidic residues" evidence="2">
    <location>
        <begin position="894"/>
        <end position="958"/>
    </location>
</feature>
<dbReference type="SUPFAM" id="SSF49562">
    <property type="entry name" value="C2 domain (Calcium/lipid-binding domain, CaLB)"/>
    <property type="match status" value="5"/>
</dbReference>
<dbReference type="OrthoDB" id="67700at2759"/>
<evidence type="ECO:0000313" key="5">
    <source>
        <dbReference type="Proteomes" id="UP000324800"/>
    </source>
</evidence>
<dbReference type="InterPro" id="IPR043566">
    <property type="entry name" value="Rabphilin/DOC2/Noc2"/>
</dbReference>
<feature type="domain" description="C2" evidence="3">
    <location>
        <begin position="102"/>
        <end position="220"/>
    </location>
</feature>
<feature type="compositionally biased region" description="Polar residues" evidence="2">
    <location>
        <begin position="1127"/>
        <end position="1137"/>
    </location>
</feature>
<proteinExistence type="predicted"/>
<feature type="compositionally biased region" description="Basic and acidic residues" evidence="2">
    <location>
        <begin position="1090"/>
        <end position="1126"/>
    </location>
</feature>
<sequence>FEFDFDPATTEDRDIQLELWDYDTIGDNDQIGQLKIPIDDISKEKELKQYTFIGIGNLYGQNVGVLDIEQQYEGQGQQSVEEEEQEQEEQPAEEEQEQEEQPAAQEEEQPVENKELTKGKLTLNIIGVKDVTAMDSNGKSDPFIVVKFAGQEKKTKKVKDTLNAEYNETFEFDFDPATTEDRDIQLELWDYDTIGDNDQIGQLKIPITKVGTKENKSYTFVGVNNLYGKDVGILDIEHQFQKEGGDEQEEEQKQYHDTDDQFGYESALREGGQDKQNLTSKRGLNEEKGEQGGAEESGGFNASEKEPVSAGKIVLTIIGVKDVTAMDSNGKSDPYFIVKFAGEEKKTNKVKNTLNAEYNETFEFDFDPDKTEDREVILELWDYDTFGDNDQIGQYRLQLSEIPSQAQKKTYVVNGVEKLYGQEVGYVDVEQSYERYSQEEVQKRKLKRREYQIAEEGEDEQAKNREFNEDQNAGDDEGTQTENKFDQDGNVLGGGDVVFTREKKFQTADKDADEVNDEELTAGKVTLTIIGVKDVTAMDSNGKSDPFIVVKFAGQEKKTKKVKNTLNAEYNETFEFDFDPTTTEDRDIQLELWDYDTIGDNDQIGQLKIPLGQISRSGEIRSYTFTGVNKLYGQDVGIVDIGHQYERPEIEDEGKEEGDEEEQNQIKSKEFNDEEREKNSPVDIGVQTEQREADEVKDGKFRQYKTQTDEEEEEEEEEEEQPVEQEGDKRKKNQSDGAKPGRIEVNIIGVKDVTAMDSNGKSDPFIVVKFAGQEKKTKKVKDTLNAEYNEKFEFLFDPETTEEREIQLELWDYDTIGDDDQIGQYQLPFLEYADKKQKKTVNFKGVQKLYGQEVGVLDLEVLYDVNNKLKDKQQVLTPEEERKKIEEELQKVKKQKELEKKKQDELEKKKKEELEKKKFAELEEKKFQELERKEREKQQAQKNAISEKERDLYTDRNADLGSPSQQQKIPNASGADKKQNQSRDQDKQDDWNETPAQRTKKTNGEPGSYNYYITVQSGGNKSRDRGKGYDDDAQYPVSQKEAASSRQYQRPEMKRYIDKIYNEDGNNNQKNRKTGQQYDYDGQGDEYDMQNEKGRRQPSKQKDQNKPSKNKKRDEDDYRQDSKESSTRGNRQAQSRSKGGEVYNDYYQIYESEFGPYKVPVTPLREKQFLEKMRRIREEEQLGSKQRKSTSKSRRAPQSDRDYEAEAEDESKQERKKKKQQSRERPRKVKQDEYDEPRYARDEPKYTRDDTSYDQERPKKGTRDSYPDEEQSKPSTKRQTRNREYINSGYYEDDQKDRIVLPKLGGTDPYIVTSSSSQRRLASQERSRQVDEEEPVTVHVDIGKKTFTLVMDPKNRPTSNTNDDGIKVKEAWQSSTETPRPEDQDVYDQNSPGMADIEKRIPLIVRDVYPPGISKIDGEKKLTPIDDVIQEISGYSGGDKIKVKKSNELTQQKCQKQGDGYIEPNTEAHKQFYIYFTQATRKLNALQNVLSVPNGQKEQFKTLVPNPQSVSDVTLFNYKLIYDKVESYLPAYELKKTLARNLATRNYIVDNFFSLNDAGTAFKLLTSLVSKIKHYTDLCKQGLRQWLN</sequence>
<dbReference type="SMART" id="SM00239">
    <property type="entry name" value="C2"/>
    <property type="match status" value="4"/>
</dbReference>
<evidence type="ECO:0000259" key="3">
    <source>
        <dbReference type="PROSITE" id="PS50004"/>
    </source>
</evidence>
<reference evidence="4 5" key="1">
    <citation type="submission" date="2019-03" db="EMBL/GenBank/DDBJ databases">
        <title>Single cell metagenomics reveals metabolic interactions within the superorganism composed of flagellate Streblomastix strix and complex community of Bacteroidetes bacteria on its surface.</title>
        <authorList>
            <person name="Treitli S.C."/>
            <person name="Kolisko M."/>
            <person name="Husnik F."/>
            <person name="Keeling P."/>
            <person name="Hampl V."/>
        </authorList>
    </citation>
    <scope>NUCLEOTIDE SEQUENCE [LARGE SCALE GENOMIC DNA]</scope>
    <source>
        <strain evidence="4">ST1C</strain>
    </source>
</reference>
<dbReference type="PANTHER" id="PTHR45729">
    <property type="entry name" value="RABPHILIN, ISOFORM A"/>
    <property type="match status" value="1"/>
</dbReference>
<dbReference type="Pfam" id="PF00168">
    <property type="entry name" value="C2"/>
    <property type="match status" value="5"/>
</dbReference>
<feature type="domain" description="C2" evidence="3">
    <location>
        <begin position="1"/>
        <end position="51"/>
    </location>
</feature>
<feature type="compositionally biased region" description="Basic and acidic residues" evidence="2">
    <location>
        <begin position="667"/>
        <end position="680"/>
    </location>
</feature>
<gene>
    <name evidence="4" type="ORF">EZS28_019461</name>
</gene>
<accession>A0A5J4VR20</accession>
<feature type="compositionally biased region" description="Acidic residues" evidence="2">
    <location>
        <begin position="709"/>
        <end position="725"/>
    </location>
</feature>
<feature type="domain" description="C2" evidence="3">
    <location>
        <begin position="506"/>
        <end position="624"/>
    </location>
</feature>
<feature type="non-terminal residue" evidence="4">
    <location>
        <position position="1588"/>
    </location>
</feature>
<feature type="compositionally biased region" description="Polar residues" evidence="2">
    <location>
        <begin position="1312"/>
        <end position="1321"/>
    </location>
</feature>
<feature type="region of interest" description="Disordered" evidence="2">
    <location>
        <begin position="1175"/>
        <end position="1337"/>
    </location>
</feature>
<dbReference type="PRINTS" id="PR00360">
    <property type="entry name" value="C2DOMAIN"/>
</dbReference>
<feature type="domain" description="C2" evidence="3">
    <location>
        <begin position="725"/>
        <end position="843"/>
    </location>
</feature>
<feature type="compositionally biased region" description="Basic and acidic residues" evidence="2">
    <location>
        <begin position="1049"/>
        <end position="1062"/>
    </location>
</feature>
<comment type="caution">
    <text evidence="4">The sequence shown here is derived from an EMBL/GenBank/DDBJ whole genome shotgun (WGS) entry which is preliminary data.</text>
</comment>
<evidence type="ECO:0000256" key="1">
    <source>
        <dbReference type="ARBA" id="ARBA00022723"/>
    </source>
</evidence>
<protein>
    <recommendedName>
        <fullName evidence="3">C2 domain-containing protein</fullName>
    </recommendedName>
</protein>